<protein>
    <submittedName>
        <fullName evidence="10">Exodeoxyribonuclease III</fullName>
    </submittedName>
</protein>
<dbReference type="PANTHER" id="PTHR22748">
    <property type="entry name" value="AP ENDONUCLEASE"/>
    <property type="match status" value="1"/>
</dbReference>
<feature type="binding site" evidence="7">
    <location>
        <position position="51"/>
    </location>
    <ligand>
        <name>Mg(2+)</name>
        <dbReference type="ChEBI" id="CHEBI:18420"/>
        <label>1</label>
    </ligand>
</feature>
<dbReference type="InterPro" id="IPR020848">
    <property type="entry name" value="AP_endonuclease_F1_CS"/>
</dbReference>
<feature type="active site" description="Proton donor/acceptor" evidence="6">
    <location>
        <position position="174"/>
    </location>
</feature>
<dbReference type="Proteomes" id="UP000027982">
    <property type="component" value="Chromosome"/>
</dbReference>
<dbReference type="GO" id="GO:0006284">
    <property type="term" value="P:base-excision repair"/>
    <property type="evidence" value="ECO:0007669"/>
    <property type="project" value="TreeGrafter"/>
</dbReference>
<dbReference type="GO" id="GO:0003906">
    <property type="term" value="F:DNA-(apurinic or apyrimidinic site) endonuclease activity"/>
    <property type="evidence" value="ECO:0007669"/>
    <property type="project" value="TreeGrafter"/>
</dbReference>
<dbReference type="AlphaFoldDB" id="A0A068NN74"/>
<dbReference type="PANTHER" id="PTHR22748:SF6">
    <property type="entry name" value="DNA-(APURINIC OR APYRIMIDINIC SITE) ENDONUCLEASE"/>
    <property type="match status" value="1"/>
</dbReference>
<dbReference type="eggNOG" id="COG0708">
    <property type="taxonomic scope" value="Bacteria"/>
</dbReference>
<evidence type="ECO:0000256" key="3">
    <source>
        <dbReference type="ARBA" id="ARBA00022723"/>
    </source>
</evidence>
<evidence type="ECO:0000256" key="1">
    <source>
        <dbReference type="ARBA" id="ARBA00001936"/>
    </source>
</evidence>
<keyword evidence="4" id="KW-0378">Hydrolase</keyword>
<dbReference type="CDD" id="cd09087">
    <property type="entry name" value="Ape1-like_AP-endo"/>
    <property type="match status" value="1"/>
</dbReference>
<evidence type="ECO:0000256" key="5">
    <source>
        <dbReference type="ARBA" id="ARBA00022842"/>
    </source>
</evidence>
<dbReference type="STRING" id="661478.OP10G_1484"/>
<dbReference type="NCBIfam" id="TIGR00195">
    <property type="entry name" value="exoDNase_III"/>
    <property type="match status" value="1"/>
</dbReference>
<keyword evidence="11" id="KW-1185">Reference proteome</keyword>
<dbReference type="InterPro" id="IPR036691">
    <property type="entry name" value="Endo/exonu/phosph_ase_sf"/>
</dbReference>
<dbReference type="InterPro" id="IPR020847">
    <property type="entry name" value="AP_endonuclease_F1_BS"/>
</dbReference>
<dbReference type="PROSITE" id="PS00728">
    <property type="entry name" value="AP_NUCLEASE_F1_3"/>
    <property type="match status" value="1"/>
</dbReference>
<proteinExistence type="inferred from homology"/>
<evidence type="ECO:0000313" key="11">
    <source>
        <dbReference type="Proteomes" id="UP000027982"/>
    </source>
</evidence>
<gene>
    <name evidence="10" type="ORF">OP10G_1484</name>
</gene>
<dbReference type="Gene3D" id="3.60.10.10">
    <property type="entry name" value="Endonuclease/exonuclease/phosphatase"/>
    <property type="match status" value="1"/>
</dbReference>
<dbReference type="SUPFAM" id="SSF56219">
    <property type="entry name" value="DNase I-like"/>
    <property type="match status" value="1"/>
</dbReference>
<dbReference type="PROSITE" id="PS00726">
    <property type="entry name" value="AP_NUCLEASE_F1_1"/>
    <property type="match status" value="1"/>
</dbReference>
<feature type="site" description="Transition state stabilizer" evidence="8">
    <location>
        <position position="176"/>
    </location>
</feature>
<feature type="binding site" evidence="7">
    <location>
        <position position="22"/>
    </location>
    <ligand>
        <name>Mg(2+)</name>
        <dbReference type="ChEBI" id="CHEBI:18420"/>
        <label>1</label>
    </ligand>
</feature>
<dbReference type="GO" id="GO:0003677">
    <property type="term" value="F:DNA binding"/>
    <property type="evidence" value="ECO:0007669"/>
    <property type="project" value="InterPro"/>
</dbReference>
<evidence type="ECO:0000256" key="6">
    <source>
        <dbReference type="PIRSR" id="PIRSR604808-1"/>
    </source>
</evidence>
<feature type="binding site" evidence="7">
    <location>
        <position position="176"/>
    </location>
    <ligand>
        <name>Mg(2+)</name>
        <dbReference type="ChEBI" id="CHEBI:18420"/>
        <label>1</label>
    </ligand>
</feature>
<dbReference type="GO" id="GO:0046872">
    <property type="term" value="F:metal ion binding"/>
    <property type="evidence" value="ECO:0007669"/>
    <property type="project" value="UniProtKB-KW"/>
</dbReference>
<evidence type="ECO:0000256" key="4">
    <source>
        <dbReference type="ARBA" id="ARBA00022801"/>
    </source>
</evidence>
<evidence type="ECO:0000256" key="8">
    <source>
        <dbReference type="PIRSR" id="PIRSR604808-3"/>
    </source>
</evidence>
<keyword evidence="3 7" id="KW-0479">Metal-binding</keyword>
<feature type="binding site" evidence="7">
    <location>
        <position position="174"/>
    </location>
    <ligand>
        <name>Mg(2+)</name>
        <dbReference type="ChEBI" id="CHEBI:18420"/>
        <label>1</label>
    </ligand>
</feature>
<name>A0A068NN74_FIMGI</name>
<dbReference type="NCBIfam" id="TIGR00633">
    <property type="entry name" value="xth"/>
    <property type="match status" value="1"/>
</dbReference>
<feature type="site" description="Interaction with DNA substrate" evidence="8">
    <location>
        <position position="271"/>
    </location>
</feature>
<dbReference type="HOGENOM" id="CLU_027539_1_3_0"/>
<dbReference type="PROSITE" id="PS51435">
    <property type="entry name" value="AP_NUCLEASE_F1_4"/>
    <property type="match status" value="1"/>
</dbReference>
<reference evidence="10 11" key="1">
    <citation type="journal article" date="2014" name="PLoS ONE">
        <title>The first complete genome sequence of the class fimbriimonadia in the phylum armatimonadetes.</title>
        <authorList>
            <person name="Hu Z.Y."/>
            <person name="Wang Y.Z."/>
            <person name="Im W.T."/>
            <person name="Wang S.Y."/>
            <person name="Zhao G.P."/>
            <person name="Zheng H.J."/>
            <person name="Quan Z.X."/>
        </authorList>
    </citation>
    <scope>NUCLEOTIDE SEQUENCE [LARGE SCALE GENOMIC DNA]</scope>
    <source>
        <strain evidence="10">Gsoil 348</strain>
    </source>
</reference>
<sequence length="280" mass="31367">MGAQTGAMCIIYDEAVKLYSWNVNGIRAVLRKDMFGPFVAAERPDVLCLQETKAQPHEAVVDLPDYEEYWNSADKKGYSGTGILSKIKPLAVQRGLPAEILAKYDMSTDGYGDPNAEGRVLMAEFEAFFLVTVYTPNAKDDLSRIPLRRDHWDPAFLEYCQHLEKSKPVVFCGDLNVAHTELDLANPKPNMGKKGFTQEERAGFQAFLDAGYIDTFRIFTQGNGHYTWWSQMGGARGRNVGWRIDYFLVSSALREKVSAAEIHPNVMGSDHCPISLTLDL</sequence>
<evidence type="ECO:0000259" key="9">
    <source>
        <dbReference type="Pfam" id="PF03372"/>
    </source>
</evidence>
<comment type="similarity">
    <text evidence="2">Belongs to the DNA repair enzymes AP/ExoA family.</text>
</comment>
<dbReference type="InterPro" id="IPR005135">
    <property type="entry name" value="Endo/exonuclease/phosphatase"/>
</dbReference>
<evidence type="ECO:0000313" key="10">
    <source>
        <dbReference type="EMBL" id="AIE84852.1"/>
    </source>
</evidence>
<keyword evidence="5 7" id="KW-0460">Magnesium</keyword>
<evidence type="ECO:0000256" key="7">
    <source>
        <dbReference type="PIRSR" id="PIRSR604808-2"/>
    </source>
</evidence>
<dbReference type="GO" id="GO:0008081">
    <property type="term" value="F:phosphoric diester hydrolase activity"/>
    <property type="evidence" value="ECO:0007669"/>
    <property type="project" value="TreeGrafter"/>
</dbReference>
<organism evidence="10 11">
    <name type="scientific">Fimbriimonas ginsengisoli Gsoil 348</name>
    <dbReference type="NCBI Taxonomy" id="661478"/>
    <lineage>
        <taxon>Bacteria</taxon>
        <taxon>Bacillati</taxon>
        <taxon>Armatimonadota</taxon>
        <taxon>Fimbriimonadia</taxon>
        <taxon>Fimbriimonadales</taxon>
        <taxon>Fimbriimonadaceae</taxon>
        <taxon>Fimbriimonas</taxon>
    </lineage>
</organism>
<comment type="cofactor">
    <cofactor evidence="7">
        <name>Mg(2+)</name>
        <dbReference type="ChEBI" id="CHEBI:18420"/>
    </cofactor>
    <cofactor evidence="7">
        <name>Mn(2+)</name>
        <dbReference type="ChEBI" id="CHEBI:29035"/>
    </cofactor>
    <text evidence="7">Probably binds two magnesium or manganese ions per subunit.</text>
</comment>
<evidence type="ECO:0000256" key="2">
    <source>
        <dbReference type="ARBA" id="ARBA00007092"/>
    </source>
</evidence>
<dbReference type="Pfam" id="PF03372">
    <property type="entry name" value="Exo_endo_phos"/>
    <property type="match status" value="1"/>
</dbReference>
<dbReference type="KEGG" id="fgi:OP10G_1484"/>
<feature type="binding site" evidence="7">
    <location>
        <position position="271"/>
    </location>
    <ligand>
        <name>Mg(2+)</name>
        <dbReference type="ChEBI" id="CHEBI:18420"/>
        <label>1</label>
    </ligand>
</feature>
<feature type="domain" description="Endonuclease/exonuclease/phosphatase" evidence="9">
    <location>
        <begin position="20"/>
        <end position="271"/>
    </location>
</feature>
<feature type="binding site" evidence="7">
    <location>
        <position position="270"/>
    </location>
    <ligand>
        <name>Mg(2+)</name>
        <dbReference type="ChEBI" id="CHEBI:18420"/>
        <label>1</label>
    </ligand>
</feature>
<feature type="active site" evidence="6">
    <location>
        <position position="134"/>
    </location>
</feature>
<keyword evidence="7" id="KW-0464">Manganese</keyword>
<feature type="site" description="Important for catalytic activity" evidence="8">
    <location>
        <position position="245"/>
    </location>
</feature>
<accession>A0A068NN74</accession>
<dbReference type="GO" id="GO:0008311">
    <property type="term" value="F:double-stranded DNA 3'-5' DNA exonuclease activity"/>
    <property type="evidence" value="ECO:0007669"/>
    <property type="project" value="TreeGrafter"/>
</dbReference>
<dbReference type="InterPro" id="IPR004808">
    <property type="entry name" value="AP_endonuc_1"/>
</dbReference>
<dbReference type="EMBL" id="CP007139">
    <property type="protein sequence ID" value="AIE84852.1"/>
    <property type="molecule type" value="Genomic_DNA"/>
</dbReference>
<feature type="active site" description="Proton acceptor" evidence="6">
    <location>
        <position position="271"/>
    </location>
</feature>
<comment type="cofactor">
    <cofactor evidence="1">
        <name>Mn(2+)</name>
        <dbReference type="ChEBI" id="CHEBI:29035"/>
    </cofactor>
</comment>